<feature type="transmembrane region" description="Helical" evidence="7">
    <location>
        <begin position="425"/>
        <end position="445"/>
    </location>
</feature>
<dbReference type="FunFam" id="1.20.1250.20:FF:000140">
    <property type="entry name" value="Putative MFS phospholipid transporter"/>
    <property type="match status" value="1"/>
</dbReference>
<gene>
    <name evidence="9" type="ORF">SCHCODRAFT_65057</name>
</gene>
<evidence type="ECO:0000259" key="8">
    <source>
        <dbReference type="PROSITE" id="PS50850"/>
    </source>
</evidence>
<dbReference type="GeneID" id="9594871"/>
<dbReference type="InterPro" id="IPR036259">
    <property type="entry name" value="MFS_trans_sf"/>
</dbReference>
<keyword evidence="10" id="KW-1185">Reference proteome</keyword>
<feature type="domain" description="Major facilitator superfamily (MFS) profile" evidence="8">
    <location>
        <begin position="42"/>
        <end position="449"/>
    </location>
</feature>
<dbReference type="InterPro" id="IPR005828">
    <property type="entry name" value="MFS_sugar_transport-like"/>
</dbReference>
<dbReference type="PROSITE" id="PS50850">
    <property type="entry name" value="MFS"/>
    <property type="match status" value="1"/>
</dbReference>
<feature type="transmembrane region" description="Helical" evidence="7">
    <location>
        <begin position="264"/>
        <end position="284"/>
    </location>
</feature>
<dbReference type="STRING" id="578458.D8PKR2"/>
<dbReference type="SUPFAM" id="SSF103473">
    <property type="entry name" value="MFS general substrate transporter"/>
    <property type="match status" value="1"/>
</dbReference>
<dbReference type="GO" id="GO:0046943">
    <property type="term" value="F:carboxylic acid transmembrane transporter activity"/>
    <property type="evidence" value="ECO:0007669"/>
    <property type="project" value="TreeGrafter"/>
</dbReference>
<feature type="transmembrane region" description="Helical" evidence="7">
    <location>
        <begin position="109"/>
        <end position="132"/>
    </location>
</feature>
<evidence type="ECO:0000256" key="7">
    <source>
        <dbReference type="SAM" id="Phobius"/>
    </source>
</evidence>
<proteinExistence type="predicted"/>
<dbReference type="PANTHER" id="PTHR23508">
    <property type="entry name" value="CARBOXYLIC ACID TRANSPORTER PROTEIN HOMOLOG"/>
    <property type="match status" value="1"/>
</dbReference>
<dbReference type="OrthoDB" id="2153661at2759"/>
<organism evidence="10">
    <name type="scientific">Schizophyllum commune (strain H4-8 / FGSC 9210)</name>
    <name type="common">Split gill fungus</name>
    <dbReference type="NCBI Taxonomy" id="578458"/>
    <lineage>
        <taxon>Eukaryota</taxon>
        <taxon>Fungi</taxon>
        <taxon>Dikarya</taxon>
        <taxon>Basidiomycota</taxon>
        <taxon>Agaricomycotina</taxon>
        <taxon>Agaricomycetes</taxon>
        <taxon>Agaricomycetidae</taxon>
        <taxon>Agaricales</taxon>
        <taxon>Schizophyllaceae</taxon>
        <taxon>Schizophyllum</taxon>
    </lineage>
</organism>
<evidence type="ECO:0000256" key="3">
    <source>
        <dbReference type="ARBA" id="ARBA00022692"/>
    </source>
</evidence>
<feature type="transmembrane region" description="Helical" evidence="7">
    <location>
        <begin position="214"/>
        <end position="234"/>
    </location>
</feature>
<dbReference type="InParanoid" id="D8PKR2"/>
<feature type="transmembrane region" description="Helical" evidence="7">
    <location>
        <begin position="179"/>
        <end position="202"/>
    </location>
</feature>
<dbReference type="PANTHER" id="PTHR23508:SF10">
    <property type="entry name" value="CARBOXYLIC ACID TRANSPORTER PROTEIN HOMOLOG"/>
    <property type="match status" value="1"/>
</dbReference>
<sequence>MADSSKLDKAFGDDSSLPEARYAADEETQELSSKQQKSSFFTILASAFGLISDGYQNNLMTMSNVVFTTLYPQDYTSSVKTRVSNALLVGAVLGQVIVGVVCDRLGRKFALVGTTLMIVLGGILGTAAHGAGGSVEGLFWFLTIARGITGVGVGGEYPASSTSASEAANERSISQRGPLFIMVTNFVLSFGGPLAVAVFLIVLSAAGEDHLPTVWRVCFGIGVLLPLTVFYFRVRMLTTKLYRDGAIKHRVPYVLSIKRYWKSLIGTCGAWFLYDFVTFPNGVFSGTIISSVVHDADIKKTAEWQLLLGTIALPGVFVGALLCNRLGRRNTMMLGFSGYLIFGLIIGCAYEKITGIIPLFIVFYGLMQSFGNLGPGNMLGLVSAESYPTPIRGTFYGFSAAIGKVGAAVGTQAFTPIQDNLGKKWTFIIAAICGVTGILVTYFFVPDMTGVDLGDEDAAFVQYLNEQGWNGEVGEKESVVSIDMVAVKQ</sequence>
<evidence type="ECO:0000313" key="10">
    <source>
        <dbReference type="Proteomes" id="UP000007431"/>
    </source>
</evidence>
<dbReference type="Pfam" id="PF00083">
    <property type="entry name" value="Sugar_tr"/>
    <property type="match status" value="1"/>
</dbReference>
<dbReference type="HOGENOM" id="CLU_001265_46_12_1"/>
<name>D8PKR2_SCHCM</name>
<dbReference type="eggNOG" id="KOG0252">
    <property type="taxonomic scope" value="Eukaryota"/>
</dbReference>
<comment type="subcellular location">
    <subcellularLocation>
        <location evidence="1">Membrane</location>
        <topology evidence="1">Multi-pass membrane protein</topology>
    </subcellularLocation>
</comment>
<dbReference type="VEuPathDB" id="FungiDB:SCHCODRAFT_02564524"/>
<evidence type="ECO:0000313" key="9">
    <source>
        <dbReference type="EMBL" id="EFJ02680.1"/>
    </source>
</evidence>
<keyword evidence="4 7" id="KW-1133">Transmembrane helix</keyword>
<feature type="transmembrane region" description="Helical" evidence="7">
    <location>
        <begin position="138"/>
        <end position="159"/>
    </location>
</feature>
<dbReference type="RefSeq" id="XP_003037582.1">
    <property type="nucleotide sequence ID" value="XM_003037536.1"/>
</dbReference>
<protein>
    <recommendedName>
        <fullName evidence="8">Major facilitator superfamily (MFS) profile domain-containing protein</fullName>
    </recommendedName>
</protein>
<evidence type="ECO:0000256" key="1">
    <source>
        <dbReference type="ARBA" id="ARBA00004141"/>
    </source>
</evidence>
<evidence type="ECO:0000256" key="4">
    <source>
        <dbReference type="ARBA" id="ARBA00022989"/>
    </source>
</evidence>
<feature type="transmembrane region" description="Helical" evidence="7">
    <location>
        <begin position="339"/>
        <end position="366"/>
    </location>
</feature>
<evidence type="ECO:0000256" key="6">
    <source>
        <dbReference type="SAM" id="MobiDB-lite"/>
    </source>
</evidence>
<feature type="transmembrane region" description="Helical" evidence="7">
    <location>
        <begin position="83"/>
        <end position="102"/>
    </location>
</feature>
<dbReference type="InterPro" id="IPR020846">
    <property type="entry name" value="MFS_dom"/>
</dbReference>
<reference evidence="9 10" key="1">
    <citation type="journal article" date="2010" name="Nat. Biotechnol.">
        <title>Genome sequence of the model mushroom Schizophyllum commune.</title>
        <authorList>
            <person name="Ohm R.A."/>
            <person name="de Jong J.F."/>
            <person name="Lugones L.G."/>
            <person name="Aerts A."/>
            <person name="Kothe E."/>
            <person name="Stajich J.E."/>
            <person name="de Vries R.P."/>
            <person name="Record E."/>
            <person name="Levasseur A."/>
            <person name="Baker S.E."/>
            <person name="Bartholomew K.A."/>
            <person name="Coutinho P.M."/>
            <person name="Erdmann S."/>
            <person name="Fowler T.J."/>
            <person name="Gathman A.C."/>
            <person name="Lombard V."/>
            <person name="Henrissat B."/>
            <person name="Knabe N."/>
            <person name="Kuees U."/>
            <person name="Lilly W.W."/>
            <person name="Lindquist E."/>
            <person name="Lucas S."/>
            <person name="Magnuson J.K."/>
            <person name="Piumi F."/>
            <person name="Raudaskoski M."/>
            <person name="Salamov A."/>
            <person name="Schmutz J."/>
            <person name="Schwarze F.W.M.R."/>
            <person name="vanKuyk P.A."/>
            <person name="Horton J.S."/>
            <person name="Grigoriev I.V."/>
            <person name="Woesten H.A.B."/>
        </authorList>
    </citation>
    <scope>NUCLEOTIDE SEQUENCE [LARGE SCALE GENOMIC DNA]</scope>
    <source>
        <strain evidence="10">H4-8 / FGSC 9210</strain>
    </source>
</reference>
<keyword evidence="3 7" id="KW-0812">Transmembrane</keyword>
<evidence type="ECO:0000256" key="5">
    <source>
        <dbReference type="ARBA" id="ARBA00023136"/>
    </source>
</evidence>
<dbReference type="Gene3D" id="1.20.1250.20">
    <property type="entry name" value="MFS general substrate transporter like domains"/>
    <property type="match status" value="1"/>
</dbReference>
<feature type="transmembrane region" description="Helical" evidence="7">
    <location>
        <begin position="304"/>
        <end position="327"/>
    </location>
</feature>
<keyword evidence="5 7" id="KW-0472">Membrane</keyword>
<dbReference type="KEGG" id="scm:SCHCO_02564524"/>
<dbReference type="GO" id="GO:0005886">
    <property type="term" value="C:plasma membrane"/>
    <property type="evidence" value="ECO:0007669"/>
    <property type="project" value="TreeGrafter"/>
</dbReference>
<evidence type="ECO:0000256" key="2">
    <source>
        <dbReference type="ARBA" id="ARBA00022448"/>
    </source>
</evidence>
<dbReference type="OMA" id="RGPIFIL"/>
<dbReference type="Proteomes" id="UP000007431">
    <property type="component" value="Unassembled WGS sequence"/>
</dbReference>
<dbReference type="EMBL" id="GL377302">
    <property type="protein sequence ID" value="EFJ02680.1"/>
    <property type="molecule type" value="Genomic_DNA"/>
</dbReference>
<keyword evidence="2" id="KW-0813">Transport</keyword>
<feature type="region of interest" description="Disordered" evidence="6">
    <location>
        <begin position="1"/>
        <end position="30"/>
    </location>
</feature>
<dbReference type="AlphaFoldDB" id="D8PKR2"/>
<accession>D8PKR2</accession>
<feature type="compositionally biased region" description="Basic and acidic residues" evidence="6">
    <location>
        <begin position="1"/>
        <end position="12"/>
    </location>
</feature>